<accession>A0A1V4SI34</accession>
<dbReference type="GO" id="GO:0016780">
    <property type="term" value="F:phosphotransferase activity, for other substituted phosphate groups"/>
    <property type="evidence" value="ECO:0007669"/>
    <property type="project" value="TreeGrafter"/>
</dbReference>
<dbReference type="OrthoDB" id="9808602at2"/>
<name>A0A1V4SI34_RUMHU</name>
<organism evidence="4 5">
    <name type="scientific">Ruminiclostridium hungatei</name>
    <name type="common">Clostridium hungatei</name>
    <dbReference type="NCBI Taxonomy" id="48256"/>
    <lineage>
        <taxon>Bacteria</taxon>
        <taxon>Bacillati</taxon>
        <taxon>Bacillota</taxon>
        <taxon>Clostridia</taxon>
        <taxon>Eubacteriales</taxon>
        <taxon>Oscillospiraceae</taxon>
        <taxon>Ruminiclostridium</taxon>
    </lineage>
</organism>
<dbReference type="EC" id="2.-.-.-" evidence="4"/>
<protein>
    <submittedName>
        <fullName evidence="4">Putative sugar transferase EpsL</fullName>
        <ecNumber evidence="4">2.-.-.-</ecNumber>
    </submittedName>
</protein>
<proteinExistence type="inferred from homology"/>
<dbReference type="PANTHER" id="PTHR30576:SF8">
    <property type="entry name" value="UNDECAPRENYL-PHOSPHATE GALACTOSE PHOSPHOTRANSFERASE"/>
    <property type="match status" value="1"/>
</dbReference>
<dbReference type="Proteomes" id="UP000191554">
    <property type="component" value="Unassembled WGS sequence"/>
</dbReference>
<sequence length="207" mass="23639">MYRNFIKRLLDLIFALTLSVPALPVLFIAAVLTRLSSKGSSFFVQQRPGKYGRIFKIYKLRTMTLETDSSGRLLPDMQRITKVGNIFRKLSIDELPQLLNIIKGEMSFIGPRPLLVQYLEHYTPEQMKRHDVLPGITGWAQVNGRNAISWEDKFTLDVWYVNNISILLDIKIVLKTIKNIVAKKDINNSSGDTMPAFTGNLNQKVQL</sequence>
<evidence type="ECO:0000259" key="3">
    <source>
        <dbReference type="Pfam" id="PF02397"/>
    </source>
</evidence>
<dbReference type="EMBL" id="MZGX01000016">
    <property type="protein sequence ID" value="OPX43558.1"/>
    <property type="molecule type" value="Genomic_DNA"/>
</dbReference>
<keyword evidence="2" id="KW-0812">Transmembrane</keyword>
<keyword evidence="2" id="KW-1133">Transmembrane helix</keyword>
<evidence type="ECO:0000313" key="5">
    <source>
        <dbReference type="Proteomes" id="UP000191554"/>
    </source>
</evidence>
<comment type="similarity">
    <text evidence="1">Belongs to the bacterial sugar transferase family.</text>
</comment>
<evidence type="ECO:0000256" key="1">
    <source>
        <dbReference type="ARBA" id="ARBA00006464"/>
    </source>
</evidence>
<comment type="caution">
    <text evidence="4">The sequence shown here is derived from an EMBL/GenBank/DDBJ whole genome shotgun (WGS) entry which is preliminary data.</text>
</comment>
<reference evidence="4 5" key="1">
    <citation type="submission" date="2017-03" db="EMBL/GenBank/DDBJ databases">
        <title>Genome sequence of Clostridium hungatei DSM 14427.</title>
        <authorList>
            <person name="Poehlein A."/>
            <person name="Daniel R."/>
        </authorList>
    </citation>
    <scope>NUCLEOTIDE SEQUENCE [LARGE SCALE GENOMIC DNA]</scope>
    <source>
        <strain evidence="4 5">DSM 14427</strain>
    </source>
</reference>
<dbReference type="Pfam" id="PF02397">
    <property type="entry name" value="Bac_transf"/>
    <property type="match status" value="1"/>
</dbReference>
<dbReference type="PANTHER" id="PTHR30576">
    <property type="entry name" value="COLANIC BIOSYNTHESIS UDP-GLUCOSE LIPID CARRIER TRANSFERASE"/>
    <property type="match status" value="1"/>
</dbReference>
<feature type="transmembrane region" description="Helical" evidence="2">
    <location>
        <begin position="12"/>
        <end position="32"/>
    </location>
</feature>
<dbReference type="AlphaFoldDB" id="A0A1V4SI34"/>
<dbReference type="RefSeq" id="WP_080064923.1">
    <property type="nucleotide sequence ID" value="NZ_MZGX01000016.1"/>
</dbReference>
<keyword evidence="4" id="KW-0808">Transferase</keyword>
<keyword evidence="2" id="KW-0472">Membrane</keyword>
<gene>
    <name evidence="4" type="primary">epsL_2</name>
    <name evidence="4" type="ORF">CLHUN_24960</name>
</gene>
<dbReference type="InterPro" id="IPR003362">
    <property type="entry name" value="Bact_transf"/>
</dbReference>
<feature type="domain" description="Bacterial sugar transferase" evidence="3">
    <location>
        <begin position="7"/>
        <end position="181"/>
    </location>
</feature>
<evidence type="ECO:0000313" key="4">
    <source>
        <dbReference type="EMBL" id="OPX43558.1"/>
    </source>
</evidence>
<keyword evidence="5" id="KW-1185">Reference proteome</keyword>
<dbReference type="STRING" id="48256.CLHUN_24960"/>
<evidence type="ECO:0000256" key="2">
    <source>
        <dbReference type="SAM" id="Phobius"/>
    </source>
</evidence>